<evidence type="ECO:0000259" key="2">
    <source>
        <dbReference type="Pfam" id="PF00646"/>
    </source>
</evidence>
<evidence type="ECO:0000313" key="4">
    <source>
        <dbReference type="Proteomes" id="UP000009131"/>
    </source>
</evidence>
<feature type="region of interest" description="Disordered" evidence="1">
    <location>
        <begin position="166"/>
        <end position="202"/>
    </location>
</feature>
<accession>G7DU05</accession>
<dbReference type="EMBL" id="BABT02000026">
    <property type="protein sequence ID" value="GAA94065.1"/>
    <property type="molecule type" value="Genomic_DNA"/>
</dbReference>
<feature type="compositionally biased region" description="Polar residues" evidence="1">
    <location>
        <begin position="178"/>
        <end position="192"/>
    </location>
</feature>
<dbReference type="AlphaFoldDB" id="G7DU05"/>
<proteinExistence type="predicted"/>
<dbReference type="Proteomes" id="UP000009131">
    <property type="component" value="Unassembled WGS sequence"/>
</dbReference>
<sequence>MKLLDLPAELILCCLDCLTTRELIATSLISSFFAQAAAAIVRARFLLLIDTCDDFSDELTFQAALPWEASRTRRDGRGLSFQTLQPGTSPGNQHAYFSINDPVVLYLSDLDADVGLQFTSILFSVRWRNAKSFADGLERIFRQLWPVRATEEDAVLDRDSSVASSASSDWSAKHDDTPSTSLGSKDSISICTRDSHSDSPEASAMHMLDIEGPLASVSYSIRMDRPFTVVFDSVKLNIARLIVESEDEEERKQSRSVALVCFRHA</sequence>
<gene>
    <name evidence="3" type="primary">Mo00712</name>
    <name evidence="3" type="ORF">E5Q_00712</name>
</gene>
<keyword evidence="4" id="KW-1185">Reference proteome</keyword>
<name>G7DU05_MIXOS</name>
<evidence type="ECO:0000256" key="1">
    <source>
        <dbReference type="SAM" id="MobiDB-lite"/>
    </source>
</evidence>
<dbReference type="HOGENOM" id="CLU_1050035_0_0_1"/>
<protein>
    <recommendedName>
        <fullName evidence="2">F-box domain-containing protein</fullName>
    </recommendedName>
</protein>
<reference evidence="3 4" key="1">
    <citation type="journal article" date="2011" name="J. Gen. Appl. Microbiol.">
        <title>Draft genome sequencing of the enigmatic basidiomycete Mixia osmundae.</title>
        <authorList>
            <person name="Nishida H."/>
            <person name="Nagatsuka Y."/>
            <person name="Sugiyama J."/>
        </authorList>
    </citation>
    <scope>NUCLEOTIDE SEQUENCE [LARGE SCALE GENOMIC DNA]</scope>
    <source>
        <strain evidence="4">CBS 9802 / IAM 14324 / JCM 22182 / KY 12970</strain>
    </source>
</reference>
<dbReference type="InParanoid" id="G7DU05"/>
<dbReference type="InterPro" id="IPR001810">
    <property type="entry name" value="F-box_dom"/>
</dbReference>
<feature type="domain" description="F-box" evidence="2">
    <location>
        <begin position="3"/>
        <end position="36"/>
    </location>
</feature>
<reference evidence="3 4" key="2">
    <citation type="journal article" date="2012" name="Open Biol.">
        <title>Characteristics of nucleosomes and linker DNA regions on the genome of the basidiomycete Mixia osmundae revealed by mono- and dinucleosome mapping.</title>
        <authorList>
            <person name="Nishida H."/>
            <person name="Kondo S."/>
            <person name="Matsumoto T."/>
            <person name="Suzuki Y."/>
            <person name="Yoshikawa H."/>
            <person name="Taylor T.D."/>
            <person name="Sugiyama J."/>
        </authorList>
    </citation>
    <scope>NUCLEOTIDE SEQUENCE [LARGE SCALE GENOMIC DNA]</scope>
    <source>
        <strain evidence="4">CBS 9802 / IAM 14324 / JCM 22182 / KY 12970</strain>
    </source>
</reference>
<dbReference type="RefSeq" id="XP_014570333.1">
    <property type="nucleotide sequence ID" value="XM_014714847.1"/>
</dbReference>
<dbReference type="Pfam" id="PF00646">
    <property type="entry name" value="F-box"/>
    <property type="match status" value="1"/>
</dbReference>
<comment type="caution">
    <text evidence="3">The sequence shown here is derived from an EMBL/GenBank/DDBJ whole genome shotgun (WGS) entry which is preliminary data.</text>
</comment>
<organism evidence="3 4">
    <name type="scientific">Mixia osmundae (strain CBS 9802 / IAM 14324 / JCM 22182 / KY 12970)</name>
    <dbReference type="NCBI Taxonomy" id="764103"/>
    <lineage>
        <taxon>Eukaryota</taxon>
        <taxon>Fungi</taxon>
        <taxon>Dikarya</taxon>
        <taxon>Basidiomycota</taxon>
        <taxon>Pucciniomycotina</taxon>
        <taxon>Mixiomycetes</taxon>
        <taxon>Mixiales</taxon>
        <taxon>Mixiaceae</taxon>
        <taxon>Mixia</taxon>
    </lineage>
</organism>
<evidence type="ECO:0000313" key="3">
    <source>
        <dbReference type="EMBL" id="GAA94065.1"/>
    </source>
</evidence>